<feature type="transmembrane region" description="Helical" evidence="1">
    <location>
        <begin position="51"/>
        <end position="72"/>
    </location>
</feature>
<protein>
    <submittedName>
        <fullName evidence="2">NADH dehydrogenase subunit 6</fullName>
    </submittedName>
</protein>
<dbReference type="AlphaFoldDB" id="Q9B8W1"/>
<organism evidence="2">
    <name type="scientific">Taenia crassiceps</name>
    <dbReference type="NCBI Taxonomy" id="6207"/>
    <lineage>
        <taxon>Eukaryota</taxon>
        <taxon>Metazoa</taxon>
        <taxon>Spiralia</taxon>
        <taxon>Lophotrochozoa</taxon>
        <taxon>Platyhelminthes</taxon>
        <taxon>Cestoda</taxon>
        <taxon>Eucestoda</taxon>
        <taxon>Cyclophyllidea</taxon>
        <taxon>Taeniidae</taxon>
        <taxon>Taenia</taxon>
    </lineage>
</organism>
<reference evidence="2" key="1">
    <citation type="journal article" date="2000" name="Mol. Biol. Evol.">
        <title>Phylogenies inferred from mitochondrial gene orders-a cautionary tale from the parasitic flatworms.</title>
        <authorList>
            <person name="Le T.H."/>
            <person name="Blair D."/>
            <person name="Agatsuma T."/>
            <person name="Humair P.F."/>
            <person name="Campbell N.J."/>
            <person name="Iwagami M."/>
            <person name="Littlewood D.T."/>
            <person name="Peacock B."/>
            <person name="Johnston D.A."/>
            <person name="Bartley J."/>
            <person name="Rollinson D."/>
            <person name="Herniou E.A."/>
            <person name="Zarlenga D.S."/>
            <person name="McManus D.P."/>
        </authorList>
    </citation>
    <scope>NUCLEOTIDE SEQUENCE</scope>
    <source>
        <strain evidence="2">American</strain>
    </source>
</reference>
<keyword evidence="1" id="KW-0472">Membrane</keyword>
<feature type="transmembrane region" description="Helical" evidence="1">
    <location>
        <begin position="123"/>
        <end position="142"/>
    </location>
</feature>
<sequence length="150" mass="17652">MLLEVFFSLYFLFLFLFSLSSHCLFYCVLLVLNSLVAGLICYTLYGFSWYSLLLCLVYVGGVYILFIFVSIFNPNDNFVKYGSMINFNVVFMFVFSLLCMFFVVNLINIDFSNYLCTCMEGNYYVFLCLTLLFGFIMLSLIFSMKMNFYR</sequence>
<proteinExistence type="predicted"/>
<evidence type="ECO:0000256" key="1">
    <source>
        <dbReference type="SAM" id="Phobius"/>
    </source>
</evidence>
<feature type="transmembrane region" description="Helical" evidence="1">
    <location>
        <begin position="12"/>
        <end position="45"/>
    </location>
</feature>
<dbReference type="EMBL" id="AF216699">
    <property type="protein sequence ID" value="AAG13179.2"/>
    <property type="molecule type" value="Genomic_DNA"/>
</dbReference>
<keyword evidence="2" id="KW-0496">Mitochondrion</keyword>
<keyword evidence="1" id="KW-1133">Transmembrane helix</keyword>
<geneLocation type="mitochondrion" evidence="2"/>
<keyword evidence="1" id="KW-0812">Transmembrane</keyword>
<accession>Q9B8W1</accession>
<feature type="transmembrane region" description="Helical" evidence="1">
    <location>
        <begin position="84"/>
        <end position="103"/>
    </location>
</feature>
<name>Q9B8W1_9CEST</name>
<evidence type="ECO:0000313" key="2">
    <source>
        <dbReference type="EMBL" id="AAG13179.2"/>
    </source>
</evidence>
<gene>
    <name evidence="2" type="primary">nad6</name>
</gene>